<gene>
    <name evidence="9" type="ORF">FSW04_07465</name>
</gene>
<evidence type="ECO:0000259" key="8">
    <source>
        <dbReference type="Pfam" id="PF08281"/>
    </source>
</evidence>
<reference evidence="9 10" key="1">
    <citation type="journal article" date="2018" name="J. Microbiol.">
        <title>Baekduia soli gen. nov., sp. nov., a novel bacterium isolated from the soil of Baekdu Mountain and proposal of a novel family name, Baekduiaceae fam. nov.</title>
        <authorList>
            <person name="An D.S."/>
            <person name="Siddiqi M.Z."/>
            <person name="Kim K.H."/>
            <person name="Yu H.S."/>
            <person name="Im W.T."/>
        </authorList>
    </citation>
    <scope>NUCLEOTIDE SEQUENCE [LARGE SCALE GENOMIC DNA]</scope>
    <source>
        <strain evidence="9 10">BR7-21</strain>
    </source>
</reference>
<feature type="domain" description="RNA polymerase sigma factor 70 region 4 type 2" evidence="8">
    <location>
        <begin position="138"/>
        <end position="184"/>
    </location>
</feature>
<dbReference type="InterPro" id="IPR013324">
    <property type="entry name" value="RNA_pol_sigma_r3/r4-like"/>
</dbReference>
<dbReference type="InterPro" id="IPR013325">
    <property type="entry name" value="RNA_pol_sigma_r2"/>
</dbReference>
<keyword evidence="5" id="KW-0804">Transcription</keyword>
<dbReference type="InterPro" id="IPR013249">
    <property type="entry name" value="RNA_pol_sigma70_r4_t2"/>
</dbReference>
<dbReference type="Pfam" id="PF04542">
    <property type="entry name" value="Sigma70_r2"/>
    <property type="match status" value="1"/>
</dbReference>
<dbReference type="KEGG" id="bsol:FSW04_07465"/>
<evidence type="ECO:0000313" key="9">
    <source>
        <dbReference type="EMBL" id="QEC47436.1"/>
    </source>
</evidence>
<feature type="compositionally biased region" description="Polar residues" evidence="6">
    <location>
        <begin position="380"/>
        <end position="394"/>
    </location>
</feature>
<dbReference type="InterPro" id="IPR039425">
    <property type="entry name" value="RNA_pol_sigma-70-like"/>
</dbReference>
<keyword evidence="4" id="KW-0238">DNA-binding</keyword>
<dbReference type="Proteomes" id="UP000321805">
    <property type="component" value="Chromosome"/>
</dbReference>
<proteinExistence type="inferred from homology"/>
<dbReference type="EMBL" id="CP042430">
    <property type="protein sequence ID" value="QEC47436.1"/>
    <property type="molecule type" value="Genomic_DNA"/>
</dbReference>
<dbReference type="OrthoDB" id="9797134at2"/>
<dbReference type="InterPro" id="IPR036388">
    <property type="entry name" value="WH-like_DNA-bd_sf"/>
</dbReference>
<evidence type="ECO:0000256" key="3">
    <source>
        <dbReference type="ARBA" id="ARBA00023082"/>
    </source>
</evidence>
<accession>A0A5B8U327</accession>
<evidence type="ECO:0000313" key="10">
    <source>
        <dbReference type="Proteomes" id="UP000321805"/>
    </source>
</evidence>
<feature type="compositionally biased region" description="Polar residues" evidence="6">
    <location>
        <begin position="476"/>
        <end position="493"/>
    </location>
</feature>
<dbReference type="InterPro" id="IPR007627">
    <property type="entry name" value="RNA_pol_sigma70_r2"/>
</dbReference>
<feature type="domain" description="RNA polymerase sigma-70 region 2" evidence="7">
    <location>
        <begin position="40"/>
        <end position="106"/>
    </location>
</feature>
<comment type="similarity">
    <text evidence="1">Belongs to the sigma-70 factor family. ECF subfamily.</text>
</comment>
<evidence type="ECO:0000256" key="4">
    <source>
        <dbReference type="ARBA" id="ARBA00023125"/>
    </source>
</evidence>
<dbReference type="RefSeq" id="WP_146917885.1">
    <property type="nucleotide sequence ID" value="NZ_CP042430.1"/>
</dbReference>
<dbReference type="SUPFAM" id="SSF88946">
    <property type="entry name" value="Sigma2 domain of RNA polymerase sigma factors"/>
    <property type="match status" value="1"/>
</dbReference>
<dbReference type="GO" id="GO:0016987">
    <property type="term" value="F:sigma factor activity"/>
    <property type="evidence" value="ECO:0007669"/>
    <property type="project" value="UniProtKB-KW"/>
</dbReference>
<feature type="compositionally biased region" description="Basic residues" evidence="6">
    <location>
        <begin position="524"/>
        <end position="543"/>
    </location>
</feature>
<sequence length="543" mass="55925">MSSSSIASPALAPVVLRRRGDGALRSRAARGSEAAFAVVYERHHQALYRYCRSIVDHDEDACDALQSTMARAFAALQHEDRDFELRPWLFRIAHNESISLLRRRRSTCELGEAGEIGGDAMERVVELRQQLAELRGDLDELPERQREALVLRELSGLSHEEIAVVLESSPRAVKQTIFEARVALLEHREGREMECEPCRRALSDGDKRVLRGRRLRSHLRSCVMCQAFQSDLQRRPGELALLAPPLPLATGAAMAAHLLGAGAKSSGALGASSASTGMVATVTGKVALAAAVAVTATGGAIAAPPVSQIFGSAPAAGAKAPVAAPSGTRPHASGSESGPAGITSAHVRDSLGRGQRMGPPGGVPQSATRSAPGPADAGGNTMSSRPATRSSTPVATIPGMHAGSGHDGAEAGRTARAVVPGSQRSPATTTSPSGRRAGSAGNRHAPAQSTAPTDGAKAQHAPPGAPAGDDHGTGSGLQATAGSDHTPALTPSGSARAPQGFQPGAAVPASPAVTTPTAAPPGPRRPKGLTRRPPRAPRRHKDP</sequence>
<evidence type="ECO:0000256" key="2">
    <source>
        <dbReference type="ARBA" id="ARBA00023015"/>
    </source>
</evidence>
<name>A0A5B8U327_9ACTN</name>
<evidence type="ECO:0000256" key="6">
    <source>
        <dbReference type="SAM" id="MobiDB-lite"/>
    </source>
</evidence>
<evidence type="ECO:0000256" key="5">
    <source>
        <dbReference type="ARBA" id="ARBA00023163"/>
    </source>
</evidence>
<keyword evidence="2" id="KW-0805">Transcription regulation</keyword>
<keyword evidence="3" id="KW-0731">Sigma factor</keyword>
<dbReference type="SUPFAM" id="SSF88659">
    <property type="entry name" value="Sigma3 and sigma4 domains of RNA polymerase sigma factors"/>
    <property type="match status" value="1"/>
</dbReference>
<dbReference type="Gene3D" id="1.10.1740.10">
    <property type="match status" value="1"/>
</dbReference>
<keyword evidence="10" id="KW-1185">Reference proteome</keyword>
<dbReference type="InterPro" id="IPR014284">
    <property type="entry name" value="RNA_pol_sigma-70_dom"/>
</dbReference>
<evidence type="ECO:0000259" key="7">
    <source>
        <dbReference type="Pfam" id="PF04542"/>
    </source>
</evidence>
<organism evidence="9 10">
    <name type="scientific">Baekduia soli</name>
    <dbReference type="NCBI Taxonomy" id="496014"/>
    <lineage>
        <taxon>Bacteria</taxon>
        <taxon>Bacillati</taxon>
        <taxon>Actinomycetota</taxon>
        <taxon>Thermoleophilia</taxon>
        <taxon>Solirubrobacterales</taxon>
        <taxon>Baekduiaceae</taxon>
        <taxon>Baekduia</taxon>
    </lineage>
</organism>
<dbReference type="PANTHER" id="PTHR43133">
    <property type="entry name" value="RNA POLYMERASE ECF-TYPE SIGMA FACTO"/>
    <property type="match status" value="1"/>
</dbReference>
<dbReference type="AlphaFoldDB" id="A0A5B8U327"/>
<dbReference type="GO" id="GO:0006352">
    <property type="term" value="P:DNA-templated transcription initiation"/>
    <property type="evidence" value="ECO:0007669"/>
    <property type="project" value="InterPro"/>
</dbReference>
<dbReference type="CDD" id="cd06171">
    <property type="entry name" value="Sigma70_r4"/>
    <property type="match status" value="1"/>
</dbReference>
<evidence type="ECO:0000256" key="1">
    <source>
        <dbReference type="ARBA" id="ARBA00010641"/>
    </source>
</evidence>
<feature type="compositionally biased region" description="Low complexity" evidence="6">
    <location>
        <begin position="318"/>
        <end position="327"/>
    </location>
</feature>
<dbReference type="GO" id="GO:0003677">
    <property type="term" value="F:DNA binding"/>
    <property type="evidence" value="ECO:0007669"/>
    <property type="project" value="UniProtKB-KW"/>
</dbReference>
<dbReference type="Gene3D" id="1.10.10.10">
    <property type="entry name" value="Winged helix-like DNA-binding domain superfamily/Winged helix DNA-binding domain"/>
    <property type="match status" value="1"/>
</dbReference>
<dbReference type="Pfam" id="PF08281">
    <property type="entry name" value="Sigma70_r4_2"/>
    <property type="match status" value="1"/>
</dbReference>
<feature type="compositionally biased region" description="Low complexity" evidence="6">
    <location>
        <begin position="503"/>
        <end position="517"/>
    </location>
</feature>
<protein>
    <submittedName>
        <fullName evidence="9">Sigma-70 family RNA polymerase sigma factor</fullName>
    </submittedName>
</protein>
<dbReference type="NCBIfam" id="TIGR02937">
    <property type="entry name" value="sigma70-ECF"/>
    <property type="match status" value="1"/>
</dbReference>
<feature type="region of interest" description="Disordered" evidence="6">
    <location>
        <begin position="318"/>
        <end position="543"/>
    </location>
</feature>
<feature type="compositionally biased region" description="Polar residues" evidence="6">
    <location>
        <begin position="422"/>
        <end position="433"/>
    </location>
</feature>
<dbReference type="PANTHER" id="PTHR43133:SF8">
    <property type="entry name" value="RNA POLYMERASE SIGMA FACTOR HI_1459-RELATED"/>
    <property type="match status" value="1"/>
</dbReference>